<dbReference type="Proteomes" id="UP001230156">
    <property type="component" value="Unassembled WGS sequence"/>
</dbReference>
<dbReference type="GO" id="GO:0016757">
    <property type="term" value="F:glycosyltransferase activity"/>
    <property type="evidence" value="ECO:0007669"/>
    <property type="project" value="UniProtKB-KW"/>
</dbReference>
<keyword evidence="2" id="KW-0328">Glycosyltransferase</keyword>
<reference evidence="3" key="1">
    <citation type="submission" date="2023-08" db="EMBL/GenBank/DDBJ databases">
        <title>Rhodospirillaceae gen. nov., a novel taxon isolated from the Yangtze River Yuezi River estuary sludge.</title>
        <authorList>
            <person name="Ruan L."/>
        </authorList>
    </citation>
    <scope>NUCLEOTIDE SEQUENCE [LARGE SCALE GENOMIC DNA]</scope>
    <source>
        <strain evidence="3">R-7</strain>
    </source>
</reference>
<dbReference type="PANTHER" id="PTHR43685:SF2">
    <property type="entry name" value="GLYCOSYLTRANSFERASE 2-LIKE DOMAIN-CONTAINING PROTEIN"/>
    <property type="match status" value="1"/>
</dbReference>
<dbReference type="Pfam" id="PF00535">
    <property type="entry name" value="Glycos_transf_2"/>
    <property type="match status" value="1"/>
</dbReference>
<proteinExistence type="predicted"/>
<keyword evidence="3" id="KW-1185">Reference proteome</keyword>
<dbReference type="CDD" id="cd00761">
    <property type="entry name" value="Glyco_tranf_GTA_type"/>
    <property type="match status" value="1"/>
</dbReference>
<gene>
    <name evidence="2" type="ORF">Q8A70_08625</name>
</gene>
<protein>
    <submittedName>
        <fullName evidence="2">Glycosyltransferase family 2 protein</fullName>
        <ecNumber evidence="2">2.4.-.-</ecNumber>
    </submittedName>
</protein>
<sequence length="269" mass="29381">MPAVSVIIAALDAHDTLGAAIDSVLAQDFSDFEIVIAPDEPADYSAFAARDPRIRVIAGVPAPTGPGPARNRALAAAQGDWIALLDADDLWSRDYLGALTRAAAPVGAAFGRTSVLEENDRELRSIPPQNYRGRVNFQVFARAFGSFHGITRRIPGRHWRDLFAEDVLFDMETLSLVGGEAPYVREAVYTLRSRAKSATRSRAFIDKIGWHYQTLVALIDEGRTMIGSAHRAEASAVFESWAAMNASFLQASAAQPGLRYQNYIFSLKL</sequence>
<dbReference type="PANTHER" id="PTHR43685">
    <property type="entry name" value="GLYCOSYLTRANSFERASE"/>
    <property type="match status" value="1"/>
</dbReference>
<evidence type="ECO:0000313" key="3">
    <source>
        <dbReference type="Proteomes" id="UP001230156"/>
    </source>
</evidence>
<evidence type="ECO:0000259" key="1">
    <source>
        <dbReference type="Pfam" id="PF00535"/>
    </source>
</evidence>
<dbReference type="Gene3D" id="3.90.550.10">
    <property type="entry name" value="Spore Coat Polysaccharide Biosynthesis Protein SpsA, Chain A"/>
    <property type="match status" value="1"/>
</dbReference>
<dbReference type="SUPFAM" id="SSF53448">
    <property type="entry name" value="Nucleotide-diphospho-sugar transferases"/>
    <property type="match status" value="1"/>
</dbReference>
<dbReference type="EMBL" id="JAUYVI010000003">
    <property type="protein sequence ID" value="MDQ7247729.1"/>
    <property type="molecule type" value="Genomic_DNA"/>
</dbReference>
<dbReference type="InterPro" id="IPR029044">
    <property type="entry name" value="Nucleotide-diphossugar_trans"/>
</dbReference>
<dbReference type="InterPro" id="IPR050834">
    <property type="entry name" value="Glycosyltransf_2"/>
</dbReference>
<evidence type="ECO:0000313" key="2">
    <source>
        <dbReference type="EMBL" id="MDQ7247729.1"/>
    </source>
</evidence>
<dbReference type="RefSeq" id="WP_379955164.1">
    <property type="nucleotide sequence ID" value="NZ_JAUYVI010000003.1"/>
</dbReference>
<organism evidence="2 3">
    <name type="scientific">Dongia sedimenti</name>
    <dbReference type="NCBI Taxonomy" id="3064282"/>
    <lineage>
        <taxon>Bacteria</taxon>
        <taxon>Pseudomonadati</taxon>
        <taxon>Pseudomonadota</taxon>
        <taxon>Alphaproteobacteria</taxon>
        <taxon>Rhodospirillales</taxon>
        <taxon>Dongiaceae</taxon>
        <taxon>Dongia</taxon>
    </lineage>
</organism>
<name>A0ABU0YJ33_9PROT</name>
<accession>A0ABU0YJ33</accession>
<feature type="domain" description="Glycosyltransferase 2-like" evidence="1">
    <location>
        <begin position="5"/>
        <end position="105"/>
    </location>
</feature>
<keyword evidence="2" id="KW-0808">Transferase</keyword>
<dbReference type="EC" id="2.4.-.-" evidence="2"/>
<comment type="caution">
    <text evidence="2">The sequence shown here is derived from an EMBL/GenBank/DDBJ whole genome shotgun (WGS) entry which is preliminary data.</text>
</comment>
<dbReference type="InterPro" id="IPR001173">
    <property type="entry name" value="Glyco_trans_2-like"/>
</dbReference>